<dbReference type="EMBL" id="MU167347">
    <property type="protein sequence ID" value="KAG0142464.1"/>
    <property type="molecule type" value="Genomic_DNA"/>
</dbReference>
<evidence type="ECO:0000259" key="2">
    <source>
        <dbReference type="Pfam" id="PF00724"/>
    </source>
</evidence>
<dbReference type="InterPro" id="IPR013785">
    <property type="entry name" value="Aldolase_TIM"/>
</dbReference>
<name>A0A9P6T8E2_9BASI</name>
<accession>A0A9P6T8E2</accession>
<dbReference type="GO" id="GO:0010181">
    <property type="term" value="F:FMN binding"/>
    <property type="evidence" value="ECO:0007669"/>
    <property type="project" value="InterPro"/>
</dbReference>
<dbReference type="GO" id="GO:0016491">
    <property type="term" value="F:oxidoreductase activity"/>
    <property type="evidence" value="ECO:0007669"/>
    <property type="project" value="InterPro"/>
</dbReference>
<keyword evidence="4" id="KW-1185">Reference proteome</keyword>
<sequence>MPSNALLDTCLINFYSLVQTNAQTLTVAAYSLNRFRFPLDIGEACSAAIGAERVGIRVPPFGTSQAMGHDFDQLERFVPFVQTLLERIPRLGYVHAVEARIVGGDDVESKADTPPSFSYPSPRRSGCRW</sequence>
<proteinExistence type="predicted"/>
<dbReference type="Pfam" id="PF00724">
    <property type="entry name" value="Oxidored_FMN"/>
    <property type="match status" value="1"/>
</dbReference>
<feature type="domain" description="NADH:flavin oxidoreductase/NADH oxidase N-terminal" evidence="2">
    <location>
        <begin position="14"/>
        <end position="108"/>
    </location>
</feature>
<dbReference type="Proteomes" id="UP000886653">
    <property type="component" value="Unassembled WGS sequence"/>
</dbReference>
<evidence type="ECO:0000256" key="1">
    <source>
        <dbReference type="SAM" id="MobiDB-lite"/>
    </source>
</evidence>
<feature type="region of interest" description="Disordered" evidence="1">
    <location>
        <begin position="107"/>
        <end position="129"/>
    </location>
</feature>
<feature type="compositionally biased region" description="Low complexity" evidence="1">
    <location>
        <begin position="114"/>
        <end position="129"/>
    </location>
</feature>
<dbReference type="SUPFAM" id="SSF51395">
    <property type="entry name" value="FMN-linked oxidoreductases"/>
    <property type="match status" value="1"/>
</dbReference>
<dbReference type="InterPro" id="IPR001155">
    <property type="entry name" value="OxRdtase_FMN_N"/>
</dbReference>
<dbReference type="Gene3D" id="3.20.20.70">
    <property type="entry name" value="Aldolase class I"/>
    <property type="match status" value="1"/>
</dbReference>
<organism evidence="3 4">
    <name type="scientific">Cronartium quercuum f. sp. fusiforme G11</name>
    <dbReference type="NCBI Taxonomy" id="708437"/>
    <lineage>
        <taxon>Eukaryota</taxon>
        <taxon>Fungi</taxon>
        <taxon>Dikarya</taxon>
        <taxon>Basidiomycota</taxon>
        <taxon>Pucciniomycotina</taxon>
        <taxon>Pucciniomycetes</taxon>
        <taxon>Pucciniales</taxon>
        <taxon>Coleosporiaceae</taxon>
        <taxon>Cronartium</taxon>
    </lineage>
</organism>
<evidence type="ECO:0000313" key="4">
    <source>
        <dbReference type="Proteomes" id="UP000886653"/>
    </source>
</evidence>
<reference evidence="3" key="1">
    <citation type="submission" date="2013-11" db="EMBL/GenBank/DDBJ databases">
        <title>Genome sequence of the fusiform rust pathogen reveals effectors for host alternation and coevolution with pine.</title>
        <authorList>
            <consortium name="DOE Joint Genome Institute"/>
            <person name="Smith K."/>
            <person name="Pendleton A."/>
            <person name="Kubisiak T."/>
            <person name="Anderson C."/>
            <person name="Salamov A."/>
            <person name="Aerts A."/>
            <person name="Riley R."/>
            <person name="Clum A."/>
            <person name="Lindquist E."/>
            <person name="Ence D."/>
            <person name="Campbell M."/>
            <person name="Kronenberg Z."/>
            <person name="Feau N."/>
            <person name="Dhillon B."/>
            <person name="Hamelin R."/>
            <person name="Burleigh J."/>
            <person name="Smith J."/>
            <person name="Yandell M."/>
            <person name="Nelson C."/>
            <person name="Grigoriev I."/>
            <person name="Davis J."/>
        </authorList>
    </citation>
    <scope>NUCLEOTIDE SEQUENCE</scope>
    <source>
        <strain evidence="3">G11</strain>
    </source>
</reference>
<dbReference type="AlphaFoldDB" id="A0A9P6T8E2"/>
<evidence type="ECO:0000313" key="3">
    <source>
        <dbReference type="EMBL" id="KAG0142464.1"/>
    </source>
</evidence>
<gene>
    <name evidence="3" type="ORF">CROQUDRAFT_662467</name>
</gene>
<comment type="caution">
    <text evidence="3">The sequence shown here is derived from an EMBL/GenBank/DDBJ whole genome shotgun (WGS) entry which is preliminary data.</text>
</comment>
<protein>
    <recommendedName>
        <fullName evidence="2">NADH:flavin oxidoreductase/NADH oxidase N-terminal domain-containing protein</fullName>
    </recommendedName>
</protein>